<feature type="domain" description="DUF1616" evidence="2">
    <location>
        <begin position="22"/>
        <end position="297"/>
    </location>
</feature>
<evidence type="ECO:0000313" key="3">
    <source>
        <dbReference type="EMBL" id="AFD00166.1"/>
    </source>
</evidence>
<dbReference type="InterPro" id="IPR036259">
    <property type="entry name" value="MFS_trans_sf"/>
</dbReference>
<keyword evidence="4" id="KW-1185">Reference proteome</keyword>
<dbReference type="SUPFAM" id="SSF103473">
    <property type="entry name" value="MFS general substrate transporter"/>
    <property type="match status" value="1"/>
</dbReference>
<dbReference type="PIRSF" id="PIRSF018671">
    <property type="entry name" value="UCP018671"/>
    <property type="match status" value="1"/>
</dbReference>
<dbReference type="GeneID" id="11971542"/>
<dbReference type="STRING" id="1041930.Mtc_1412"/>
<keyword evidence="1" id="KW-0812">Transmembrane</keyword>
<dbReference type="RefSeq" id="WP_014406003.1">
    <property type="nucleotide sequence ID" value="NC_017034.1"/>
</dbReference>
<dbReference type="Proteomes" id="UP000005233">
    <property type="component" value="Chromosome"/>
</dbReference>
<gene>
    <name evidence="3" type="ordered locus">Mtc_1412</name>
</gene>
<dbReference type="AlphaFoldDB" id="H8I4I7"/>
<evidence type="ECO:0000259" key="2">
    <source>
        <dbReference type="Pfam" id="PF07760"/>
    </source>
</evidence>
<dbReference type="InterPro" id="IPR011674">
    <property type="entry name" value="DUF1616"/>
</dbReference>
<feature type="transmembrane region" description="Helical" evidence="1">
    <location>
        <begin position="104"/>
        <end position="122"/>
    </location>
</feature>
<feature type="transmembrane region" description="Helical" evidence="1">
    <location>
        <begin position="21"/>
        <end position="39"/>
    </location>
</feature>
<dbReference type="Pfam" id="PF07760">
    <property type="entry name" value="DUF1616"/>
    <property type="match status" value="1"/>
</dbReference>
<name>H8I4I7_METCZ</name>
<organism evidence="3 4">
    <name type="scientific">Methanocella conradii (strain DSM 24694 / JCM 17849 / CGMCC 1.5162 / HZ254)</name>
    <dbReference type="NCBI Taxonomy" id="1041930"/>
    <lineage>
        <taxon>Archaea</taxon>
        <taxon>Methanobacteriati</taxon>
        <taxon>Methanobacteriota</taxon>
        <taxon>Stenosarchaea group</taxon>
        <taxon>Methanomicrobia</taxon>
        <taxon>Methanocellales</taxon>
        <taxon>Methanocellaceae</taxon>
        <taxon>Methanocella</taxon>
    </lineage>
</organism>
<sequence length="303" mass="33978">MGEIDISPGDFIVDMALDLKLVIGFVIITLAFIYIPVLNETIVRAALGLAMVLFVPGYSLIAVLFPGKKDIDGIERAALSFGLSIAVAPLIGLGLNFTPWGIRLDPIVVCLTIFTIACCLVANKRRHELDEEDRFTVDFARAYEEIKSEAFDDKTPLDRALTIILIISILLSICTLAYVIMVPKQGEKFTEFYILGPEGKADNYPTRYVLGDRRPVIVGVVNHEYRNVTYDLLISLNDSVSVTNLYSERLALGDNQTWEKKIEVKPDHVGTNMKMEFLLYIDGNMTAPYRECHLWVNVTEPLR</sequence>
<keyword evidence="1" id="KW-0472">Membrane</keyword>
<dbReference type="KEGG" id="mez:Mtc_1412"/>
<evidence type="ECO:0000256" key="1">
    <source>
        <dbReference type="SAM" id="Phobius"/>
    </source>
</evidence>
<dbReference type="EMBL" id="CP003243">
    <property type="protein sequence ID" value="AFD00166.1"/>
    <property type="molecule type" value="Genomic_DNA"/>
</dbReference>
<feature type="transmembrane region" description="Helical" evidence="1">
    <location>
        <begin position="45"/>
        <end position="65"/>
    </location>
</feature>
<protein>
    <submittedName>
        <fullName evidence="3">Membrane protein</fullName>
    </submittedName>
</protein>
<accession>H8I4I7</accession>
<keyword evidence="1" id="KW-1133">Transmembrane helix</keyword>
<reference evidence="3 4" key="1">
    <citation type="journal article" date="2012" name="J. Bacteriol.">
        <title>Complete genome sequence of a thermophilic methanogen, Methanocella conradii HZ254, isolated from Chinese rice field soil.</title>
        <authorList>
            <person name="Lu Z."/>
            <person name="Lu Y."/>
        </authorList>
    </citation>
    <scope>NUCLEOTIDE SEQUENCE [LARGE SCALE GENOMIC DNA]</scope>
    <source>
        <strain evidence="4">DSM 24694 / JCM 17849 / CGMCC 1.5162 / HZ254</strain>
    </source>
</reference>
<evidence type="ECO:0000313" key="4">
    <source>
        <dbReference type="Proteomes" id="UP000005233"/>
    </source>
</evidence>
<feature type="transmembrane region" description="Helical" evidence="1">
    <location>
        <begin position="160"/>
        <end position="181"/>
    </location>
</feature>
<feature type="transmembrane region" description="Helical" evidence="1">
    <location>
        <begin position="77"/>
        <end position="98"/>
    </location>
</feature>
<dbReference type="eggNOG" id="arCOG02884">
    <property type="taxonomic scope" value="Archaea"/>
</dbReference>
<proteinExistence type="predicted"/>
<dbReference type="HOGENOM" id="CLU_047794_1_0_2"/>
<dbReference type="InterPro" id="IPR014495">
    <property type="entry name" value="UCP018671"/>
</dbReference>